<sequence>MDPWRDYYRSQSKAPFADKLPLRADSFILLFGPTVHSVSTDSTPATQAIYAEVTLWRFIIAVFTVNAL</sequence>
<accession>A0A9P7ZZS2</accession>
<comment type="caution">
    <text evidence="1">The sequence shown here is derived from an EMBL/GenBank/DDBJ whole genome shotgun (WGS) entry which is preliminary data.</text>
</comment>
<dbReference type="EMBL" id="JAIFTL010000362">
    <property type="protein sequence ID" value="KAG9319871.1"/>
    <property type="molecule type" value="Genomic_DNA"/>
</dbReference>
<dbReference type="AlphaFoldDB" id="A0A9P7ZZS2"/>
<name>A0A9P7ZZS2_MORAP</name>
<evidence type="ECO:0000313" key="2">
    <source>
        <dbReference type="Proteomes" id="UP000717515"/>
    </source>
</evidence>
<proteinExistence type="predicted"/>
<gene>
    <name evidence="1" type="ORF">KVV02_005921</name>
</gene>
<dbReference type="Proteomes" id="UP000717515">
    <property type="component" value="Unassembled WGS sequence"/>
</dbReference>
<reference evidence="1" key="1">
    <citation type="submission" date="2021-07" db="EMBL/GenBank/DDBJ databases">
        <title>Draft genome of Mortierella alpina, strain LL118, isolated from an aspen leaf litter sample.</title>
        <authorList>
            <person name="Yang S."/>
            <person name="Vinatzer B.A."/>
        </authorList>
    </citation>
    <scope>NUCLEOTIDE SEQUENCE</scope>
    <source>
        <strain evidence="1">LL118</strain>
    </source>
</reference>
<protein>
    <submittedName>
        <fullName evidence="1">Uncharacterized protein</fullName>
    </submittedName>
</protein>
<organism evidence="1 2">
    <name type="scientific">Mortierella alpina</name>
    <name type="common">Oleaginous fungus</name>
    <name type="synonym">Mortierella renispora</name>
    <dbReference type="NCBI Taxonomy" id="64518"/>
    <lineage>
        <taxon>Eukaryota</taxon>
        <taxon>Fungi</taxon>
        <taxon>Fungi incertae sedis</taxon>
        <taxon>Mucoromycota</taxon>
        <taxon>Mortierellomycotina</taxon>
        <taxon>Mortierellomycetes</taxon>
        <taxon>Mortierellales</taxon>
        <taxon>Mortierellaceae</taxon>
        <taxon>Mortierella</taxon>
    </lineage>
</organism>
<evidence type="ECO:0000313" key="1">
    <source>
        <dbReference type="EMBL" id="KAG9319871.1"/>
    </source>
</evidence>